<evidence type="ECO:0000313" key="11">
    <source>
        <dbReference type="Proteomes" id="UP000193450"/>
    </source>
</evidence>
<keyword evidence="5 7" id="KW-1133">Transmembrane helix</keyword>
<dbReference type="PROSITE" id="PS01246">
    <property type="entry name" value="UPF0003"/>
    <property type="match status" value="1"/>
</dbReference>
<dbReference type="GO" id="GO:0008381">
    <property type="term" value="F:mechanosensitive monoatomic ion channel activity"/>
    <property type="evidence" value="ECO:0007669"/>
    <property type="project" value="InterPro"/>
</dbReference>
<evidence type="ECO:0000256" key="6">
    <source>
        <dbReference type="ARBA" id="ARBA00023136"/>
    </source>
</evidence>
<evidence type="ECO:0000256" key="7">
    <source>
        <dbReference type="RuleBase" id="RU369025"/>
    </source>
</evidence>
<dbReference type="InterPro" id="IPR011014">
    <property type="entry name" value="MscS_channel_TM-2"/>
</dbReference>
<dbReference type="STRING" id="716816.BST96_06205"/>
<keyword evidence="7" id="KW-0406">Ion transport</keyword>
<feature type="transmembrane region" description="Helical" evidence="7">
    <location>
        <begin position="69"/>
        <end position="89"/>
    </location>
</feature>
<dbReference type="InterPro" id="IPR008910">
    <property type="entry name" value="MSC_TM_helix"/>
</dbReference>
<dbReference type="InterPro" id="IPR006686">
    <property type="entry name" value="MscS_channel_CS"/>
</dbReference>
<evidence type="ECO:0000256" key="3">
    <source>
        <dbReference type="ARBA" id="ARBA00022475"/>
    </source>
</evidence>
<keyword evidence="4 7" id="KW-0812">Transmembrane</keyword>
<dbReference type="SUPFAM" id="SSF82689">
    <property type="entry name" value="Mechanosensitive channel protein MscS (YggB), C-terminal domain"/>
    <property type="match status" value="1"/>
</dbReference>
<evidence type="ECO:0000256" key="4">
    <source>
        <dbReference type="ARBA" id="ARBA00022692"/>
    </source>
</evidence>
<sequence>MQPHRWRRPMDEELRQITAIYDMAVEFFVNYSFQLVGAVLILIIGFWLGGRIAALVLRLCERHSLDATLAGFFANTAKLLVIAIMSIIAMGKLGISIGPFVAALGAVSLGAGLAIQSPLSNYGAGLNIILTRPFVVGDTIKVQAVTGIVKEIRLAYTLLTNEDGVEIIIPNKHIIGEVIHNSHEDTLIELEVGISYHADPDQAIAAVKQALQHLDISTSRNQPEIGIDNFADSNVTLAVRLWAPTISHYQIRYQANSAIYTALKNANIEIAFPQREIKMLP</sequence>
<keyword evidence="6 7" id="KW-0472">Membrane</keyword>
<dbReference type="KEGG" id="osg:BST96_06205"/>
<comment type="subcellular location">
    <subcellularLocation>
        <location evidence="7">Cell inner membrane</location>
        <topology evidence="7">Multi-pass membrane protein</topology>
    </subcellularLocation>
    <subcellularLocation>
        <location evidence="1">Cell membrane</location>
        <topology evidence="1">Multi-pass membrane protein</topology>
    </subcellularLocation>
</comment>
<dbReference type="AlphaFoldDB" id="A0A1X9NBD0"/>
<dbReference type="Gene3D" id="2.30.30.60">
    <property type="match status" value="1"/>
</dbReference>
<feature type="domain" description="Mechanosensitive ion channel MscS C-terminal" evidence="9">
    <location>
        <begin position="188"/>
        <end position="270"/>
    </location>
</feature>
<comment type="similarity">
    <text evidence="2 7">Belongs to the MscS (TC 1.A.23) family.</text>
</comment>
<dbReference type="EMBL" id="CP019343">
    <property type="protein sequence ID" value="ARN73742.1"/>
    <property type="molecule type" value="Genomic_DNA"/>
</dbReference>
<dbReference type="InterPro" id="IPR010920">
    <property type="entry name" value="LSM_dom_sf"/>
</dbReference>
<dbReference type="Gene3D" id="3.30.70.100">
    <property type="match status" value="1"/>
</dbReference>
<evidence type="ECO:0000256" key="2">
    <source>
        <dbReference type="ARBA" id="ARBA00008017"/>
    </source>
</evidence>
<dbReference type="InterPro" id="IPR049278">
    <property type="entry name" value="MS_channel_C"/>
</dbReference>
<evidence type="ECO:0000256" key="5">
    <source>
        <dbReference type="ARBA" id="ARBA00022989"/>
    </source>
</evidence>
<dbReference type="Pfam" id="PF05552">
    <property type="entry name" value="MS_channel_1st_1"/>
    <property type="match status" value="1"/>
</dbReference>
<evidence type="ECO:0000256" key="1">
    <source>
        <dbReference type="ARBA" id="ARBA00004651"/>
    </source>
</evidence>
<organism evidence="10 11">
    <name type="scientific">Oceanicoccus sagamiensis</name>
    <dbReference type="NCBI Taxonomy" id="716816"/>
    <lineage>
        <taxon>Bacteria</taxon>
        <taxon>Pseudomonadati</taxon>
        <taxon>Pseudomonadota</taxon>
        <taxon>Gammaproteobacteria</taxon>
        <taxon>Cellvibrionales</taxon>
        <taxon>Spongiibacteraceae</taxon>
        <taxon>Oceanicoccus</taxon>
    </lineage>
</organism>
<keyword evidence="7" id="KW-0407">Ion channel</keyword>
<feature type="transmembrane region" description="Helical" evidence="7">
    <location>
        <begin position="95"/>
        <end position="115"/>
    </location>
</feature>
<dbReference type="GO" id="GO:0005886">
    <property type="term" value="C:plasma membrane"/>
    <property type="evidence" value="ECO:0007669"/>
    <property type="project" value="UniProtKB-SubCell"/>
</dbReference>
<dbReference type="InterPro" id="IPR011066">
    <property type="entry name" value="MscS_channel_C_sf"/>
</dbReference>
<dbReference type="InterPro" id="IPR045275">
    <property type="entry name" value="MscS_archaea/bacteria_type"/>
</dbReference>
<dbReference type="InterPro" id="IPR006685">
    <property type="entry name" value="MscS_channel_2nd"/>
</dbReference>
<dbReference type="PANTHER" id="PTHR30221:SF1">
    <property type="entry name" value="SMALL-CONDUCTANCE MECHANOSENSITIVE CHANNEL"/>
    <property type="match status" value="1"/>
</dbReference>
<comment type="subunit">
    <text evidence="7">Homoheptamer.</text>
</comment>
<keyword evidence="7" id="KW-0813">Transport</keyword>
<keyword evidence="3" id="KW-1003">Cell membrane</keyword>
<protein>
    <recommendedName>
        <fullName evidence="7">Small-conductance mechanosensitive channel</fullName>
    </recommendedName>
</protein>
<feature type="transmembrane region" description="Helical" evidence="7">
    <location>
        <begin position="31"/>
        <end position="57"/>
    </location>
</feature>
<comment type="function">
    <text evidence="7">Mechanosensitive channel that participates in the regulation of osmotic pressure changes within the cell, opening in response to stretch forces in the membrane lipid bilayer, without the need for other proteins. Contributes to normal resistance to hypoosmotic shock. Forms an ion channel of 1.0 nanosiemens conductance with a slight preference for anions.</text>
</comment>
<dbReference type="Pfam" id="PF21082">
    <property type="entry name" value="MS_channel_3rd"/>
    <property type="match status" value="1"/>
</dbReference>
<dbReference type="Proteomes" id="UP000193450">
    <property type="component" value="Chromosome"/>
</dbReference>
<evidence type="ECO:0000259" key="8">
    <source>
        <dbReference type="Pfam" id="PF00924"/>
    </source>
</evidence>
<evidence type="ECO:0000259" key="9">
    <source>
        <dbReference type="Pfam" id="PF21082"/>
    </source>
</evidence>
<evidence type="ECO:0000313" key="10">
    <source>
        <dbReference type="EMBL" id="ARN73742.1"/>
    </source>
</evidence>
<keyword evidence="7" id="KW-0997">Cell inner membrane</keyword>
<gene>
    <name evidence="10" type="ORF">BST96_06205</name>
</gene>
<keyword evidence="11" id="KW-1185">Reference proteome</keyword>
<feature type="domain" description="Mechanosensitive ion channel MscS" evidence="8">
    <location>
        <begin position="118"/>
        <end position="183"/>
    </location>
</feature>
<proteinExistence type="inferred from homology"/>
<dbReference type="Pfam" id="PF00924">
    <property type="entry name" value="MS_channel_2nd"/>
    <property type="match status" value="1"/>
</dbReference>
<dbReference type="SUPFAM" id="SSF82861">
    <property type="entry name" value="Mechanosensitive channel protein MscS (YggB), transmembrane region"/>
    <property type="match status" value="1"/>
</dbReference>
<dbReference type="InterPro" id="IPR023408">
    <property type="entry name" value="MscS_beta-dom_sf"/>
</dbReference>
<dbReference type="SUPFAM" id="SSF50182">
    <property type="entry name" value="Sm-like ribonucleoproteins"/>
    <property type="match status" value="1"/>
</dbReference>
<dbReference type="PANTHER" id="PTHR30221">
    <property type="entry name" value="SMALL-CONDUCTANCE MECHANOSENSITIVE CHANNEL"/>
    <property type="match status" value="1"/>
</dbReference>
<reference evidence="10 11" key="1">
    <citation type="submission" date="2016-11" db="EMBL/GenBank/DDBJ databases">
        <title>Trade-off between light-utilization and light-protection in marine flavobacteria.</title>
        <authorList>
            <person name="Kumagai Y."/>
        </authorList>
    </citation>
    <scope>NUCLEOTIDE SEQUENCE [LARGE SCALE GENOMIC DNA]</scope>
    <source>
        <strain evidence="10 11">NBRC 107125</strain>
    </source>
</reference>
<comment type="caution">
    <text evidence="7">Lacks conserved residue(s) required for the propagation of feature annotation.</text>
</comment>
<accession>A0A1X9NBD0</accession>
<name>A0A1X9NBD0_9GAMM</name>
<dbReference type="Gene3D" id="1.10.287.1260">
    <property type="match status" value="1"/>
</dbReference>